<organism evidence="3 4">
    <name type="scientific">Salininema proteolyticum</name>
    <dbReference type="NCBI Taxonomy" id="1607685"/>
    <lineage>
        <taxon>Bacteria</taxon>
        <taxon>Bacillati</taxon>
        <taxon>Actinomycetota</taxon>
        <taxon>Actinomycetes</taxon>
        <taxon>Glycomycetales</taxon>
        <taxon>Glycomycetaceae</taxon>
        <taxon>Salininema</taxon>
    </lineage>
</organism>
<dbReference type="RefSeq" id="WP_380619262.1">
    <property type="nucleotide sequence ID" value="NZ_JBHSDK010000010.1"/>
</dbReference>
<proteinExistence type="predicted"/>
<dbReference type="InterPro" id="IPR025241">
    <property type="entry name" value="DUF4190"/>
</dbReference>
<dbReference type="Proteomes" id="UP001595823">
    <property type="component" value="Unassembled WGS sequence"/>
</dbReference>
<feature type="transmembrane region" description="Helical" evidence="1">
    <location>
        <begin position="62"/>
        <end position="84"/>
    </location>
</feature>
<evidence type="ECO:0000256" key="1">
    <source>
        <dbReference type="SAM" id="Phobius"/>
    </source>
</evidence>
<name>A0ABV8TW29_9ACTN</name>
<gene>
    <name evidence="3" type="ORF">ACFPET_07345</name>
</gene>
<sequence>MASKPKGFGITALVCGIAALALSFVPVITWFSWPLNIVAIVFGVLGWDRANKGLASGKGPAIAGLVLGLAAFFVMCALSTWTVWTNEPAVDAGP</sequence>
<dbReference type="Pfam" id="PF13828">
    <property type="entry name" value="DUF4190"/>
    <property type="match status" value="1"/>
</dbReference>
<comment type="caution">
    <text evidence="3">The sequence shown here is derived from an EMBL/GenBank/DDBJ whole genome shotgun (WGS) entry which is preliminary data.</text>
</comment>
<protein>
    <submittedName>
        <fullName evidence="3">DUF4190 domain-containing protein</fullName>
    </submittedName>
</protein>
<keyword evidence="4" id="KW-1185">Reference proteome</keyword>
<keyword evidence="1" id="KW-0472">Membrane</keyword>
<keyword evidence="1" id="KW-1133">Transmembrane helix</keyword>
<evidence type="ECO:0000313" key="4">
    <source>
        <dbReference type="Proteomes" id="UP001595823"/>
    </source>
</evidence>
<feature type="transmembrane region" description="Helical" evidence="1">
    <location>
        <begin position="33"/>
        <end position="50"/>
    </location>
</feature>
<keyword evidence="1" id="KW-0812">Transmembrane</keyword>
<evidence type="ECO:0000259" key="2">
    <source>
        <dbReference type="Pfam" id="PF13828"/>
    </source>
</evidence>
<dbReference type="EMBL" id="JBHSDK010000010">
    <property type="protein sequence ID" value="MFC4335009.1"/>
    <property type="molecule type" value="Genomic_DNA"/>
</dbReference>
<evidence type="ECO:0000313" key="3">
    <source>
        <dbReference type="EMBL" id="MFC4335009.1"/>
    </source>
</evidence>
<accession>A0ABV8TW29</accession>
<reference evidence="4" key="1">
    <citation type="journal article" date="2019" name="Int. J. Syst. Evol. Microbiol.">
        <title>The Global Catalogue of Microorganisms (GCM) 10K type strain sequencing project: providing services to taxonomists for standard genome sequencing and annotation.</title>
        <authorList>
            <consortium name="The Broad Institute Genomics Platform"/>
            <consortium name="The Broad Institute Genome Sequencing Center for Infectious Disease"/>
            <person name="Wu L."/>
            <person name="Ma J."/>
        </authorList>
    </citation>
    <scope>NUCLEOTIDE SEQUENCE [LARGE SCALE GENOMIC DNA]</scope>
    <source>
        <strain evidence="4">IBRC-M 10908</strain>
    </source>
</reference>
<feature type="domain" description="DUF4190" evidence="2">
    <location>
        <begin position="9"/>
        <end position="76"/>
    </location>
</feature>